<evidence type="ECO:0000256" key="2">
    <source>
        <dbReference type="ARBA" id="ARBA00005272"/>
    </source>
</evidence>
<reference evidence="7" key="1">
    <citation type="submission" date="2021-01" db="EMBL/GenBank/DDBJ databases">
        <title>Whole genome shotgun sequence of Rugosimonospora africana NBRC 104875.</title>
        <authorList>
            <person name="Komaki H."/>
            <person name="Tamura T."/>
        </authorList>
    </citation>
    <scope>NUCLEOTIDE SEQUENCE</scope>
    <source>
        <strain evidence="7">NBRC 104875</strain>
    </source>
</reference>
<keyword evidence="8" id="KW-1185">Reference proteome</keyword>
<protein>
    <submittedName>
        <fullName evidence="7">Oxidoreductase</fullName>
    </submittedName>
</protein>
<name>A0A8J3R182_9ACTN</name>
<evidence type="ECO:0000256" key="5">
    <source>
        <dbReference type="ARBA" id="ARBA00023002"/>
    </source>
</evidence>
<evidence type="ECO:0000313" key="8">
    <source>
        <dbReference type="Proteomes" id="UP000642748"/>
    </source>
</evidence>
<dbReference type="EMBL" id="BONZ01000118">
    <property type="protein sequence ID" value="GIH21169.1"/>
    <property type="molecule type" value="Genomic_DNA"/>
</dbReference>
<comment type="similarity">
    <text evidence="2">Belongs to the NADH dehydrogenase family.</text>
</comment>
<evidence type="ECO:0000259" key="6">
    <source>
        <dbReference type="Pfam" id="PF07992"/>
    </source>
</evidence>
<dbReference type="RefSeq" id="WP_203924568.1">
    <property type="nucleotide sequence ID" value="NZ_BONZ01000118.1"/>
</dbReference>
<evidence type="ECO:0000256" key="3">
    <source>
        <dbReference type="ARBA" id="ARBA00022630"/>
    </source>
</evidence>
<evidence type="ECO:0000256" key="4">
    <source>
        <dbReference type="ARBA" id="ARBA00022827"/>
    </source>
</evidence>
<dbReference type="AlphaFoldDB" id="A0A8J3R182"/>
<evidence type="ECO:0000256" key="1">
    <source>
        <dbReference type="ARBA" id="ARBA00001974"/>
    </source>
</evidence>
<dbReference type="PRINTS" id="PR00368">
    <property type="entry name" value="FADPNR"/>
</dbReference>
<accession>A0A8J3R182</accession>
<dbReference type="InterPro" id="IPR051169">
    <property type="entry name" value="NADH-Q_oxidoreductase"/>
</dbReference>
<dbReference type="PANTHER" id="PTHR42913">
    <property type="entry name" value="APOPTOSIS-INDUCING FACTOR 1"/>
    <property type="match status" value="1"/>
</dbReference>
<proteinExistence type="inferred from homology"/>
<comment type="cofactor">
    <cofactor evidence="1">
        <name>FAD</name>
        <dbReference type="ChEBI" id="CHEBI:57692"/>
    </cofactor>
</comment>
<dbReference type="InterPro" id="IPR023753">
    <property type="entry name" value="FAD/NAD-binding_dom"/>
</dbReference>
<keyword evidence="3" id="KW-0285">Flavoprotein</keyword>
<dbReference type="Proteomes" id="UP000642748">
    <property type="component" value="Unassembled WGS sequence"/>
</dbReference>
<dbReference type="SUPFAM" id="SSF51905">
    <property type="entry name" value="FAD/NAD(P)-binding domain"/>
    <property type="match status" value="1"/>
</dbReference>
<keyword evidence="4" id="KW-0274">FAD</keyword>
<dbReference type="Gene3D" id="3.50.50.100">
    <property type="match status" value="1"/>
</dbReference>
<evidence type="ECO:0000313" key="7">
    <source>
        <dbReference type="EMBL" id="GIH21169.1"/>
    </source>
</evidence>
<dbReference type="InterPro" id="IPR036188">
    <property type="entry name" value="FAD/NAD-bd_sf"/>
</dbReference>
<dbReference type="GO" id="GO:0003955">
    <property type="term" value="F:NAD(P)H dehydrogenase (quinone) activity"/>
    <property type="evidence" value="ECO:0007669"/>
    <property type="project" value="TreeGrafter"/>
</dbReference>
<feature type="domain" description="FAD/NAD(P)-binding" evidence="6">
    <location>
        <begin position="4"/>
        <end position="283"/>
    </location>
</feature>
<dbReference type="PRINTS" id="PR00469">
    <property type="entry name" value="PNDRDTASEII"/>
</dbReference>
<comment type="caution">
    <text evidence="7">The sequence shown here is derived from an EMBL/GenBank/DDBJ whole genome shotgun (WGS) entry which is preliminary data.</text>
</comment>
<dbReference type="Pfam" id="PF07992">
    <property type="entry name" value="Pyr_redox_2"/>
    <property type="match status" value="1"/>
</dbReference>
<dbReference type="GO" id="GO:0019646">
    <property type="term" value="P:aerobic electron transport chain"/>
    <property type="evidence" value="ECO:0007669"/>
    <property type="project" value="TreeGrafter"/>
</dbReference>
<sequence length="407" mass="43950">MAHNVVVIGAGYAGLPAVKRLARQVRKDEVSVTLVSAFPTFVERPRLHQLAVGQPIKQIALADYLRGSRVRLVVASVTNIDLQARHLVTVDERGRQRRVGYQTLIYALGSNIDVTSVPGVAEHCYTLMGSSSALDLHERLTGLAREGGTVAVCGGGLTGIETATEVAEAFPSLKVQLISRGTPGGWLSPKARTYLDETLTQLRIRVVTGVDVDHVEPEALVLADGRHLPFSLSIWAGGFSVPTLARAAGLAVNSHDRALVDATLRSITHPNVYVIGDAAAVAGSWGEQLPMGCRSGGFTGPQVAGIVAARLAGREPKPFRYRYFHECISLGRRHGLVQFFNADESPKNRILTGRKAITYKNMVLNSAKMLFRHTGPLVARRRHLRFVESGTLDSRITGNSTMSNVPS</sequence>
<gene>
    <name evidence="7" type="ORF">Raf01_93410</name>
</gene>
<keyword evidence="5" id="KW-0560">Oxidoreductase</keyword>
<organism evidence="7 8">
    <name type="scientific">Rugosimonospora africana</name>
    <dbReference type="NCBI Taxonomy" id="556532"/>
    <lineage>
        <taxon>Bacteria</taxon>
        <taxon>Bacillati</taxon>
        <taxon>Actinomycetota</taxon>
        <taxon>Actinomycetes</taxon>
        <taxon>Micromonosporales</taxon>
        <taxon>Micromonosporaceae</taxon>
        <taxon>Rugosimonospora</taxon>
    </lineage>
</organism>
<dbReference type="PANTHER" id="PTHR42913:SF3">
    <property type="entry name" value="64 KDA MITOCHONDRIAL NADH DEHYDROGENASE (EUROFUNG)"/>
    <property type="match status" value="1"/>
</dbReference>